<accession>A0ACD5AMS5</accession>
<dbReference type="Proteomes" id="UP001432251">
    <property type="component" value="Chromosome"/>
</dbReference>
<organism evidence="1 2">
    <name type="scientific">Streptomyces citrinus</name>
    <dbReference type="NCBI Taxonomy" id="3118173"/>
    <lineage>
        <taxon>Bacteria</taxon>
        <taxon>Bacillati</taxon>
        <taxon>Actinomycetota</taxon>
        <taxon>Actinomycetes</taxon>
        <taxon>Kitasatosporales</taxon>
        <taxon>Streptomycetaceae</taxon>
        <taxon>Streptomyces</taxon>
    </lineage>
</organism>
<proteinExistence type="predicted"/>
<reference evidence="1" key="1">
    <citation type="journal article" date="2025" name="Int. J. Syst. Evol. Microbiol.">
        <title>Streptomyces citrinus sp. nov., with yellow diffusible pigment.</title>
        <authorList>
            <person name="He Y."/>
            <person name="Yang E."/>
            <person name="Xu J."/>
            <person name="Sun Y."/>
            <person name="Sun L."/>
        </authorList>
    </citation>
    <scope>NUCLEOTIDE SEQUENCE</scope>
    <source>
        <strain evidence="1">Q6</strain>
    </source>
</reference>
<dbReference type="EMBL" id="CP146022">
    <property type="protein sequence ID" value="WWQ68513.1"/>
    <property type="molecule type" value="Genomic_DNA"/>
</dbReference>
<gene>
    <name evidence="1" type="primary">otr(A)</name>
    <name evidence="1" type="ORF">V2W30_37730</name>
</gene>
<evidence type="ECO:0000313" key="2">
    <source>
        <dbReference type="Proteomes" id="UP001432251"/>
    </source>
</evidence>
<name>A0ACD5AMS5_9ACTN</name>
<keyword evidence="2" id="KW-1185">Reference proteome</keyword>
<protein>
    <submittedName>
        <fullName evidence="1">Tetracycline resistance ribosomal protection protein Otr(A)</fullName>
    </submittedName>
</protein>
<evidence type="ECO:0000313" key="1">
    <source>
        <dbReference type="EMBL" id="WWQ68513.1"/>
    </source>
</evidence>
<sequence length="642" mass="67230">MQIPQVRTTLNIGILAHVDAGKTSLTERLLFDTGAIDRLGSVDGGDTRTDTGAIERQRGITIRSAVAAFTVGDTRINLIDTPGHSDFIAEVERALDVLDGAVLLVSAVEGVQAQTRVLLKTLRRLGVPTLVFVNKIDRAGARVGPLLDEIRRRLTPHVVPLADVRDAGTPRASVTPLPIDDPAVRERVARDLAEVDDTILAALVDGELPDAATVREALAARIGDGVLHPVLFGSALGGQGVAHLITTVRKFIPAAAKPEPSSSAGPIGTVFAVRRGPAGERIGFLRLYDGEVRPRQKVTFLRRDPDDGAAVPVTGRVTGVEVVGTRGEVARAGQIAEVRGVAGIRVGDRLGALRDGRARFAPPTLETVARAVRPGQGAALRAALLELADQDPLIHARPGPAGSTALLLYGEVQKEVLTATLAQEFGIQAEFGPSRVRCVERPVGTGAALEEMGPHSVTGLPATVGLRVEPGPPGSGRVFTYETERGALPRAFHQAIEDTVLDTLAGGGPDGWPVTDCQVTLVRSGFCAPVSVAGDFRTVTALVTRRAVEGAGTRVFEPVHSFEVEVPLDALAPVTARLASLGAEFGGTTGGGTSWLITGELTARRVRAMELALPGLTRGEGVWWSRVSGDRPLGPSGSAPQA</sequence>